<dbReference type="InterPro" id="IPR027974">
    <property type="entry name" value="DUF4470"/>
</dbReference>
<gene>
    <name evidence="2" type="ORF">FIBSPDRAFT_1025631</name>
</gene>
<evidence type="ECO:0000313" key="2">
    <source>
        <dbReference type="EMBL" id="KZP19122.1"/>
    </source>
</evidence>
<dbReference type="InterPro" id="IPR011990">
    <property type="entry name" value="TPR-like_helical_dom_sf"/>
</dbReference>
<dbReference type="AlphaFoldDB" id="A0A166HQH0"/>
<dbReference type="SUPFAM" id="SSF48452">
    <property type="entry name" value="TPR-like"/>
    <property type="match status" value="1"/>
</dbReference>
<evidence type="ECO:0000259" key="1">
    <source>
        <dbReference type="Pfam" id="PF14737"/>
    </source>
</evidence>
<protein>
    <recommendedName>
        <fullName evidence="1">DUF4470 domain-containing protein</fullName>
    </recommendedName>
</protein>
<sequence length="910" mass="102131">MATMKKALEAKEKGNELFKAGKISQSVKFYAEAEGLDLTNPVYPANLSAAQYEKGEYLDCIGAILRSWSRRPEKTQAAKLTTRLAKALCQAGQNGALSTVFLEENEEAIEDIRNNGKEALGDHAENDVAWSTWTRINADIPYKEKLAHEAKVRLLRFPISRGTPDPHYMTYHTFGMDEYTDLMREHGPEGYAPISIQNLSPEQLAELSFPVGGVGDGRHSFGTLIGLGLEAAKLTPSKRASLKGHVTLLDIHPYVIARNLLMLMMVHSLARDALDEMNRIELQATLVYLFIGWAMPAYCDRRTLAVINDLLDRLSESPPRLPSWLHLDASSVKPVIKALDFWANARHKQTAKTLDYLTHIDPDDMFRRMGGIPGMNLEGLGPPSLGPLNKNGSYKLSGEVKFFEVARAFIPPSKLWPRHEGQAFSSDCAKGTLTSIRLKKFSKEVVASWRPNITIFDYLSMQLDAFAPVRLAADFNKSHGLSQKDNGLMKNSPVMGHMFAFFDAVVDAVRSLGDRLHCELIAGEINLEMSKVRLGVDTRPESFPKTWTRIWLSNIPDYTHGTLNTVMLILPVLQSASDAAVSSNCLWNSPMWKTDDQFCYNYTLLLSKDLPKYLGIRVIHNEAIMKLLTLGTSPLPRPLGALASRDELRDWLTRIWLGFIWPGLTQARPNNVRIPNNVAAFVRLLVQLHNIGYPSHWLAKFLQSILHDTFVANRNIRNDVLPRPVSDLYDTVAPHKTRMDLFAPELEAILASALQGLPFALQMPPGWATDAQDIGHYRAEVDVMELPFMKPMEIDPVVSLIFYTRSWRAPDGHRTMLRLPKVVDGASDPPPGTFYVYSAPVHVNLMKPGPEVEWMMSKARVRKMQAEGWGMVCYRGDTCINGQCCSCYLAQYRIDKSQRRRGCPRETGSK</sequence>
<dbReference type="Proteomes" id="UP000076532">
    <property type="component" value="Unassembled WGS sequence"/>
</dbReference>
<evidence type="ECO:0000313" key="3">
    <source>
        <dbReference type="Proteomes" id="UP000076532"/>
    </source>
</evidence>
<organism evidence="2 3">
    <name type="scientific">Athelia psychrophila</name>
    <dbReference type="NCBI Taxonomy" id="1759441"/>
    <lineage>
        <taxon>Eukaryota</taxon>
        <taxon>Fungi</taxon>
        <taxon>Dikarya</taxon>
        <taxon>Basidiomycota</taxon>
        <taxon>Agaricomycotina</taxon>
        <taxon>Agaricomycetes</taxon>
        <taxon>Agaricomycetidae</taxon>
        <taxon>Atheliales</taxon>
        <taxon>Atheliaceae</taxon>
        <taxon>Athelia</taxon>
    </lineage>
</organism>
<proteinExistence type="predicted"/>
<name>A0A166HQH0_9AGAM</name>
<dbReference type="OrthoDB" id="2423701at2759"/>
<dbReference type="EMBL" id="KV417566">
    <property type="protein sequence ID" value="KZP19122.1"/>
    <property type="molecule type" value="Genomic_DNA"/>
</dbReference>
<dbReference type="Gene3D" id="1.25.40.10">
    <property type="entry name" value="Tetratricopeptide repeat domain"/>
    <property type="match status" value="1"/>
</dbReference>
<feature type="domain" description="DUF4470" evidence="1">
    <location>
        <begin position="193"/>
        <end position="272"/>
    </location>
</feature>
<dbReference type="Pfam" id="PF14737">
    <property type="entry name" value="DUF4470"/>
    <property type="match status" value="1"/>
</dbReference>
<reference evidence="2 3" key="1">
    <citation type="journal article" date="2016" name="Mol. Biol. Evol.">
        <title>Comparative Genomics of Early-Diverging Mushroom-Forming Fungi Provides Insights into the Origins of Lignocellulose Decay Capabilities.</title>
        <authorList>
            <person name="Nagy L.G."/>
            <person name="Riley R."/>
            <person name="Tritt A."/>
            <person name="Adam C."/>
            <person name="Daum C."/>
            <person name="Floudas D."/>
            <person name="Sun H."/>
            <person name="Yadav J.S."/>
            <person name="Pangilinan J."/>
            <person name="Larsson K.H."/>
            <person name="Matsuura K."/>
            <person name="Barry K."/>
            <person name="Labutti K."/>
            <person name="Kuo R."/>
            <person name="Ohm R.A."/>
            <person name="Bhattacharya S.S."/>
            <person name="Shirouzu T."/>
            <person name="Yoshinaga Y."/>
            <person name="Martin F.M."/>
            <person name="Grigoriev I.V."/>
            <person name="Hibbett D.S."/>
        </authorList>
    </citation>
    <scope>NUCLEOTIDE SEQUENCE [LARGE SCALE GENOMIC DNA]</scope>
    <source>
        <strain evidence="2 3">CBS 109695</strain>
    </source>
</reference>
<accession>A0A166HQH0</accession>
<dbReference type="STRING" id="436010.A0A166HQH0"/>
<keyword evidence="3" id="KW-1185">Reference proteome</keyword>